<evidence type="ECO:0000313" key="3">
    <source>
        <dbReference type="Proteomes" id="UP000198324"/>
    </source>
</evidence>
<name>A0A238YVL2_9BACT</name>
<evidence type="ECO:0000313" key="2">
    <source>
        <dbReference type="EMBL" id="SNR75326.1"/>
    </source>
</evidence>
<dbReference type="AlphaFoldDB" id="A0A238YVL2"/>
<evidence type="ECO:0008006" key="4">
    <source>
        <dbReference type="Google" id="ProtNLM"/>
    </source>
</evidence>
<dbReference type="Proteomes" id="UP000198324">
    <property type="component" value="Unassembled WGS sequence"/>
</dbReference>
<gene>
    <name evidence="2" type="ORF">SAMN04488503_1041</name>
</gene>
<dbReference type="PANTHER" id="PTHR36111:SF2">
    <property type="entry name" value="INNER MEMBRANE PROTEIN"/>
    <property type="match status" value="1"/>
</dbReference>
<dbReference type="PANTHER" id="PTHR36111">
    <property type="entry name" value="INNER MEMBRANE PROTEIN-RELATED"/>
    <property type="match status" value="1"/>
</dbReference>
<sequence>MLPTGAIMNAGAILAGGLAGLGLGRFLPEAVRACIFQGLGLSVLAVGIRLTLRSTSPAILIASLVCGGVVGGLLRLEDRMTAASLWIKGRLRSKNPRFADGLVLSVTVFCCGSLAILGPLDEAARGDLTLLSTKSFLDGLTTIAFASVYGVGAVLSAIPVLFYEGSLTMLAAKLASHIDAKTVTELSAVGGVMTIGTGINLLELKRISLPNMLPALIFTVVLMECFG</sequence>
<dbReference type="EMBL" id="FZOC01000002">
    <property type="protein sequence ID" value="SNR75326.1"/>
    <property type="molecule type" value="Genomic_DNA"/>
</dbReference>
<proteinExistence type="predicted"/>
<dbReference type="RefSeq" id="WP_089272444.1">
    <property type="nucleotide sequence ID" value="NZ_FZOC01000002.1"/>
</dbReference>
<keyword evidence="1" id="KW-0472">Membrane</keyword>
<keyword evidence="1" id="KW-1133">Transmembrane helix</keyword>
<organism evidence="2 3">
    <name type="scientific">Humidesulfovibrio mexicanus</name>
    <dbReference type="NCBI Taxonomy" id="147047"/>
    <lineage>
        <taxon>Bacteria</taxon>
        <taxon>Pseudomonadati</taxon>
        <taxon>Thermodesulfobacteriota</taxon>
        <taxon>Desulfovibrionia</taxon>
        <taxon>Desulfovibrionales</taxon>
        <taxon>Desulfovibrionaceae</taxon>
        <taxon>Humidesulfovibrio</taxon>
    </lineage>
</organism>
<keyword evidence="1" id="KW-0812">Transmembrane</keyword>
<reference evidence="2 3" key="1">
    <citation type="submission" date="2017-06" db="EMBL/GenBank/DDBJ databases">
        <authorList>
            <person name="Kim H.J."/>
            <person name="Triplett B.A."/>
        </authorList>
    </citation>
    <scope>NUCLEOTIDE SEQUENCE [LARGE SCALE GENOMIC DNA]</scope>
    <source>
        <strain evidence="2 3">DSM 13116</strain>
    </source>
</reference>
<accession>A0A238YVL2</accession>
<evidence type="ECO:0000256" key="1">
    <source>
        <dbReference type="SAM" id="Phobius"/>
    </source>
</evidence>
<feature type="transmembrane region" description="Helical" evidence="1">
    <location>
        <begin position="6"/>
        <end position="27"/>
    </location>
</feature>
<feature type="transmembrane region" description="Helical" evidence="1">
    <location>
        <begin position="140"/>
        <end position="162"/>
    </location>
</feature>
<dbReference type="Pfam" id="PF04474">
    <property type="entry name" value="DUF554"/>
    <property type="match status" value="1"/>
</dbReference>
<dbReference type="OrthoDB" id="9797976at2"/>
<keyword evidence="3" id="KW-1185">Reference proteome</keyword>
<feature type="transmembrane region" description="Helical" evidence="1">
    <location>
        <begin position="98"/>
        <end position="120"/>
    </location>
</feature>
<feature type="transmembrane region" description="Helical" evidence="1">
    <location>
        <begin position="58"/>
        <end position="77"/>
    </location>
</feature>
<feature type="transmembrane region" description="Helical" evidence="1">
    <location>
        <begin position="34"/>
        <end position="52"/>
    </location>
</feature>
<dbReference type="InterPro" id="IPR007563">
    <property type="entry name" value="DUF554"/>
</dbReference>
<protein>
    <recommendedName>
        <fullName evidence="4">DUF554 domain-containing protein</fullName>
    </recommendedName>
</protein>